<evidence type="ECO:0000313" key="2">
    <source>
        <dbReference type="Proteomes" id="UP000054804"/>
    </source>
</evidence>
<dbReference type="OrthoDB" id="4187831at2"/>
<dbReference type="AlphaFoldDB" id="A0A0W7X3S6"/>
<organism evidence="1 2">
    <name type="scientific">Streptomyces silvensis</name>
    <dbReference type="NCBI Taxonomy" id="1765722"/>
    <lineage>
        <taxon>Bacteria</taxon>
        <taxon>Bacillati</taxon>
        <taxon>Actinomycetota</taxon>
        <taxon>Actinomycetes</taxon>
        <taxon>Kitasatosporales</taxon>
        <taxon>Streptomycetaceae</taxon>
        <taxon>Streptomyces</taxon>
    </lineage>
</organism>
<proteinExistence type="predicted"/>
<evidence type="ECO:0000313" key="1">
    <source>
        <dbReference type="EMBL" id="KUF17557.1"/>
    </source>
</evidence>
<dbReference type="STRING" id="1765722.AT728_09030"/>
<protein>
    <submittedName>
        <fullName evidence="1">Uncharacterized protein</fullName>
    </submittedName>
</protein>
<reference evidence="1 2" key="1">
    <citation type="submission" date="2015-12" db="EMBL/GenBank/DDBJ databases">
        <title>Draft genome sequence of Streptomyces silvensis ATCC 53525, a producer of novel hormone antagonists.</title>
        <authorList>
            <person name="Johnston C.W."/>
            <person name="Li Y."/>
            <person name="Magarvey N.A."/>
        </authorList>
    </citation>
    <scope>NUCLEOTIDE SEQUENCE [LARGE SCALE GENOMIC DNA]</scope>
    <source>
        <strain evidence="1 2">ATCC 53525</strain>
    </source>
</reference>
<comment type="caution">
    <text evidence="1">The sequence shown here is derived from an EMBL/GenBank/DDBJ whole genome shotgun (WGS) entry which is preliminary data.</text>
</comment>
<name>A0A0W7X3S6_9ACTN</name>
<keyword evidence="2" id="KW-1185">Reference proteome</keyword>
<accession>A0A0W7X3S6</accession>
<gene>
    <name evidence="1" type="ORF">AT728_09030</name>
</gene>
<dbReference type="EMBL" id="LOCL01000033">
    <property type="protein sequence ID" value="KUF17557.1"/>
    <property type="molecule type" value="Genomic_DNA"/>
</dbReference>
<sequence length="198" mass="21575">MVSSGFSFELRRAEPSAQVRARDRVHWWTGEVGNLGAVELAYPAREVVPPADQALYVGTAVRGDSIPPATFRGLGYTVQPRLARGLLTIAGQTAALSRSTLSTDKRSRGLRISALGREYTYVEEQNKRHHALERDGVRVTMTRSSWKNPRTITGTTAGATDSVDLSLAILFEGVYTRNLSLRGAMISAPGRVFSRIGS</sequence>
<dbReference type="Proteomes" id="UP000054804">
    <property type="component" value="Unassembled WGS sequence"/>
</dbReference>